<protein>
    <submittedName>
        <fullName evidence="1">Uncharacterized protein</fullName>
    </submittedName>
</protein>
<comment type="caution">
    <text evidence="1">The sequence shown here is derived from an EMBL/GenBank/DDBJ whole genome shotgun (WGS) entry which is preliminary data.</text>
</comment>
<organism evidence="1 2">
    <name type="scientific">Polymorphobacter multimanifer</name>
    <dbReference type="NCBI Taxonomy" id="1070431"/>
    <lineage>
        <taxon>Bacteria</taxon>
        <taxon>Pseudomonadati</taxon>
        <taxon>Pseudomonadota</taxon>
        <taxon>Alphaproteobacteria</taxon>
        <taxon>Sphingomonadales</taxon>
        <taxon>Sphingosinicellaceae</taxon>
        <taxon>Polymorphobacter</taxon>
    </lineage>
</organism>
<gene>
    <name evidence="1" type="ORF">FHS79_003434</name>
</gene>
<reference evidence="1 2" key="1">
    <citation type="submission" date="2020-08" db="EMBL/GenBank/DDBJ databases">
        <title>Genomic Encyclopedia of Type Strains, Phase IV (KMG-IV): sequencing the most valuable type-strain genomes for metagenomic binning, comparative biology and taxonomic classification.</title>
        <authorList>
            <person name="Goeker M."/>
        </authorList>
    </citation>
    <scope>NUCLEOTIDE SEQUENCE [LARGE SCALE GENOMIC DNA]</scope>
    <source>
        <strain evidence="1 2">DSM 102189</strain>
    </source>
</reference>
<keyword evidence="2" id="KW-1185">Reference proteome</keyword>
<proteinExistence type="predicted"/>
<evidence type="ECO:0000313" key="1">
    <source>
        <dbReference type="EMBL" id="MBB6229233.1"/>
    </source>
</evidence>
<name>A0A841LDX8_9SPHN</name>
<sequence length="51" mass="5551">MTGTDLIPASFLKRKAIGFRTGKECTVQTLAKHSFVSRQLRSLLGGQMTAP</sequence>
<dbReference type="EMBL" id="JACIIV010000037">
    <property type="protein sequence ID" value="MBB6229233.1"/>
    <property type="molecule type" value="Genomic_DNA"/>
</dbReference>
<dbReference type="RefSeq" id="WP_184202772.1">
    <property type="nucleotide sequence ID" value="NZ_BMOX01000063.1"/>
</dbReference>
<evidence type="ECO:0000313" key="2">
    <source>
        <dbReference type="Proteomes" id="UP000538147"/>
    </source>
</evidence>
<accession>A0A841LDX8</accession>
<dbReference type="Proteomes" id="UP000538147">
    <property type="component" value="Unassembled WGS sequence"/>
</dbReference>
<dbReference type="AlphaFoldDB" id="A0A841LDX8"/>